<proteinExistence type="predicted"/>
<evidence type="ECO:0000313" key="3">
    <source>
        <dbReference type="Proteomes" id="UP000005408"/>
    </source>
</evidence>
<dbReference type="EnsemblMetazoa" id="G34187.1">
    <property type="protein sequence ID" value="G34187.1:cds"/>
    <property type="gene ID" value="G34187"/>
</dbReference>
<keyword evidence="3" id="KW-1185">Reference proteome</keyword>
<dbReference type="Proteomes" id="UP000005408">
    <property type="component" value="Unassembled WGS sequence"/>
</dbReference>
<dbReference type="AlphaFoldDB" id="A0A8W8MHH5"/>
<protein>
    <recommendedName>
        <fullName evidence="1">Mutator-like transposase domain-containing protein</fullName>
    </recommendedName>
</protein>
<dbReference type="Pfam" id="PF20700">
    <property type="entry name" value="Mutator"/>
    <property type="match status" value="1"/>
</dbReference>
<dbReference type="InterPro" id="IPR049012">
    <property type="entry name" value="Mutator_transp_dom"/>
</dbReference>
<reference evidence="2" key="1">
    <citation type="submission" date="2022-08" db="UniProtKB">
        <authorList>
            <consortium name="EnsemblMetazoa"/>
        </authorList>
    </citation>
    <scope>IDENTIFICATION</scope>
    <source>
        <strain evidence="2">05x7-T-G4-1.051#20</strain>
    </source>
</reference>
<sequence>MSWQDQFWYGSQTCKHFLTDCDIPPRNHKTIAKKENIIGQVIEEEAKKSCARSLEEEIQSSKTLECSYDAGWQTRGTGWNYNSISGKYRHGTLIGKETGKVLQFETRSKSCSVCDLHAEGPIPVHQCTQNWDGSSKAMEPDMAMSMLHKMKDSGHPVQIIHGDNDSTTSSSLKLEFPEIRKKDDKNHIKKGISKKLYTLATKWKELKSQSSVIPYLVRCFMYALAKANTSDDVHKGLSQIVPHIFGEHKLCSDDWCSFSRDSSNFRFKHLPNGQPLKEEGLRHALEEIIEMYKKRADQLVEIGSTQGNENFNFIVSSKAPKNRYVKLQHSLQAATLSPIPVFLASVLSETVSGKPHDKG</sequence>
<organism evidence="2 3">
    <name type="scientific">Magallana gigas</name>
    <name type="common">Pacific oyster</name>
    <name type="synonym">Crassostrea gigas</name>
    <dbReference type="NCBI Taxonomy" id="29159"/>
    <lineage>
        <taxon>Eukaryota</taxon>
        <taxon>Metazoa</taxon>
        <taxon>Spiralia</taxon>
        <taxon>Lophotrochozoa</taxon>
        <taxon>Mollusca</taxon>
        <taxon>Bivalvia</taxon>
        <taxon>Autobranchia</taxon>
        <taxon>Pteriomorphia</taxon>
        <taxon>Ostreida</taxon>
        <taxon>Ostreoidea</taxon>
        <taxon>Ostreidae</taxon>
        <taxon>Magallana</taxon>
    </lineage>
</organism>
<name>A0A8W8MHH5_MAGGI</name>
<accession>A0A8W8MHH5</accession>
<evidence type="ECO:0000259" key="1">
    <source>
        <dbReference type="Pfam" id="PF20700"/>
    </source>
</evidence>
<feature type="domain" description="Mutator-like transposase" evidence="1">
    <location>
        <begin position="9"/>
        <end position="256"/>
    </location>
</feature>
<evidence type="ECO:0000313" key="2">
    <source>
        <dbReference type="EnsemblMetazoa" id="G34187.1:cds"/>
    </source>
</evidence>